<reference evidence="4 5" key="1">
    <citation type="submission" date="2015-09" db="EMBL/GenBank/DDBJ databases">
        <title>Trachymyrmex cornetzi WGS genome.</title>
        <authorList>
            <person name="Nygaard S."/>
            <person name="Hu H."/>
            <person name="Boomsma J."/>
            <person name="Zhang G."/>
        </authorList>
    </citation>
    <scope>NUCLEOTIDE SEQUENCE [LARGE SCALE GENOMIC DNA]</scope>
    <source>
        <strain evidence="4">Tcor2-1</strain>
        <tissue evidence="4">Whole body</tissue>
    </source>
</reference>
<dbReference type="OrthoDB" id="67933at2759"/>
<dbReference type="InterPro" id="IPR055414">
    <property type="entry name" value="LRR_R13L4/SHOC2-like"/>
</dbReference>
<dbReference type="InterPro" id="IPR003591">
    <property type="entry name" value="Leu-rich_rpt_typical-subtyp"/>
</dbReference>
<evidence type="ECO:0000313" key="5">
    <source>
        <dbReference type="Proteomes" id="UP000078492"/>
    </source>
</evidence>
<keyword evidence="5" id="KW-1185">Reference proteome</keyword>
<dbReference type="InterPro" id="IPR020825">
    <property type="entry name" value="Phe-tRNA_synthase-like_B3/B4"/>
</dbReference>
<accession>A0A195EDC8</accession>
<dbReference type="AlphaFoldDB" id="A0A195EDC8"/>
<dbReference type="SUPFAM" id="SSF52058">
    <property type="entry name" value="L domain-like"/>
    <property type="match status" value="1"/>
</dbReference>
<proteinExistence type="predicted"/>
<organism evidence="4 5">
    <name type="scientific">Trachymyrmex cornetzi</name>
    <dbReference type="NCBI Taxonomy" id="471704"/>
    <lineage>
        <taxon>Eukaryota</taxon>
        <taxon>Metazoa</taxon>
        <taxon>Ecdysozoa</taxon>
        <taxon>Arthropoda</taxon>
        <taxon>Hexapoda</taxon>
        <taxon>Insecta</taxon>
        <taxon>Pterygota</taxon>
        <taxon>Neoptera</taxon>
        <taxon>Endopterygota</taxon>
        <taxon>Hymenoptera</taxon>
        <taxon>Apocrita</taxon>
        <taxon>Aculeata</taxon>
        <taxon>Formicoidea</taxon>
        <taxon>Formicidae</taxon>
        <taxon>Myrmicinae</taxon>
        <taxon>Trachymyrmex</taxon>
    </lineage>
</organism>
<name>A0A195EDC8_9HYME</name>
<evidence type="ECO:0000259" key="3">
    <source>
        <dbReference type="SMART" id="SM00873"/>
    </source>
</evidence>
<dbReference type="InterPro" id="IPR045060">
    <property type="entry name" value="Phe-tRNA-ligase_IIc_bsu"/>
</dbReference>
<dbReference type="Gene3D" id="3.80.10.10">
    <property type="entry name" value="Ribonuclease Inhibitor"/>
    <property type="match status" value="1"/>
</dbReference>
<dbReference type="GO" id="GO:0006432">
    <property type="term" value="P:phenylalanyl-tRNA aminoacylation"/>
    <property type="evidence" value="ECO:0007669"/>
    <property type="project" value="InterPro"/>
</dbReference>
<dbReference type="Pfam" id="PF23598">
    <property type="entry name" value="LRR_14"/>
    <property type="match status" value="1"/>
</dbReference>
<dbReference type="Proteomes" id="UP000078492">
    <property type="component" value="Unassembled WGS sequence"/>
</dbReference>
<feature type="domain" description="B3/B4 tRNA-binding" evidence="3">
    <location>
        <begin position="298"/>
        <end position="473"/>
    </location>
</feature>
<dbReference type="InterPro" id="IPR005146">
    <property type="entry name" value="B3/B4_tRNA-bd"/>
</dbReference>
<dbReference type="Gene3D" id="3.50.40.10">
    <property type="entry name" value="Phenylalanyl-trna Synthetase, Chain B, domain 3"/>
    <property type="match status" value="1"/>
</dbReference>
<sequence>MTEWEAVKQAAEKNRHELVLSGTSVSQLIKDTPGLDENLFNLHNLNYLSITYTCLQEVPDEIEKLANLATLVLHSNEIVALPCAIAKLAKLKVLDCSRNKLTSLPKELCDHPYLSTINLASNCLRDVPSLTLCTKLSTLNLSNNQLKAFPDVCHTELIHLSEIHVNGNYITEIPITISRLQGLKILNIADNSISVVPSELADCSKLKEVYLQENKLSDRRLTKLIHQCSTKQILDYVKLHCPRSELSTTENNTSKKGKRGQKVSESESVIDGLAHKLKVLKVLDDTLVIKITEDVKSIRPYIAACIVKNISFTEENFKKFIQLQTRLHDGICEKRNAATIATHDLKLIVPGDLTYTAEVPTELKIKPLMYNKIYTGADLFQKLQMEAEALRKEKKRNVYSGIHKYLYLLEGKPLFPCLLDQSQQVISFPPITNSDVTKMSVATQEMLVEVTSAISYTICRNVLDQFLKELIVSGLVDSAELKDTDNKCNNLTVQQVKVVDTQGNLKLVYPSRADLNLSEQLVVVSRD</sequence>
<dbReference type="InterPro" id="IPR032675">
    <property type="entry name" value="LRR_dom_sf"/>
</dbReference>
<protein>
    <submittedName>
        <fullName evidence="4">Leucine-rich repeat-containing protein 47</fullName>
    </submittedName>
</protein>
<gene>
    <name evidence="4" type="ORF">ALC57_04637</name>
</gene>
<dbReference type="Pfam" id="PF13855">
    <property type="entry name" value="LRR_8"/>
    <property type="match status" value="1"/>
</dbReference>
<dbReference type="SMART" id="SM00873">
    <property type="entry name" value="B3_4"/>
    <property type="match status" value="1"/>
</dbReference>
<dbReference type="EMBL" id="KQ979074">
    <property type="protein sequence ID" value="KYN22854.1"/>
    <property type="molecule type" value="Genomic_DNA"/>
</dbReference>
<keyword evidence="1" id="KW-0433">Leucine-rich repeat</keyword>
<evidence type="ECO:0000256" key="2">
    <source>
        <dbReference type="ARBA" id="ARBA00022737"/>
    </source>
</evidence>
<dbReference type="GO" id="GO:0004826">
    <property type="term" value="F:phenylalanine-tRNA ligase activity"/>
    <property type="evidence" value="ECO:0007669"/>
    <property type="project" value="InterPro"/>
</dbReference>
<evidence type="ECO:0000313" key="4">
    <source>
        <dbReference type="EMBL" id="KYN22854.1"/>
    </source>
</evidence>
<dbReference type="PANTHER" id="PTHR10947:SF3">
    <property type="entry name" value="LEUCINE-RICH REPEAT-CONTAINING PROTEIN 47"/>
    <property type="match status" value="1"/>
</dbReference>
<keyword evidence="2" id="KW-0677">Repeat</keyword>
<dbReference type="GO" id="GO:0003723">
    <property type="term" value="F:RNA binding"/>
    <property type="evidence" value="ECO:0007669"/>
    <property type="project" value="InterPro"/>
</dbReference>
<dbReference type="SMART" id="SM00369">
    <property type="entry name" value="LRR_TYP"/>
    <property type="match status" value="5"/>
</dbReference>
<dbReference type="InterPro" id="IPR001611">
    <property type="entry name" value="Leu-rich_rpt"/>
</dbReference>
<dbReference type="KEGG" id="tcz:108758691"/>
<dbReference type="PANTHER" id="PTHR10947">
    <property type="entry name" value="PHENYLALANYL-TRNA SYNTHETASE BETA CHAIN AND LEUCINE-RICH REPEAT-CONTAINING PROTEIN 47"/>
    <property type="match status" value="1"/>
</dbReference>
<dbReference type="PROSITE" id="PS51450">
    <property type="entry name" value="LRR"/>
    <property type="match status" value="2"/>
</dbReference>
<dbReference type="STRING" id="471704.A0A195EDC8"/>
<evidence type="ECO:0000256" key="1">
    <source>
        <dbReference type="ARBA" id="ARBA00022614"/>
    </source>
</evidence>
<dbReference type="SMART" id="SM00364">
    <property type="entry name" value="LRR_BAC"/>
    <property type="match status" value="5"/>
</dbReference>